<keyword evidence="3 13" id="KW-0138">CF(0)</keyword>
<evidence type="ECO:0000256" key="5">
    <source>
        <dbReference type="ARBA" id="ARBA00022781"/>
    </source>
</evidence>
<dbReference type="InterPro" id="IPR002146">
    <property type="entry name" value="ATP_synth_b/b'su_bac/chlpt"/>
</dbReference>
<dbReference type="RefSeq" id="WP_244016470.1">
    <property type="nucleotide sequence ID" value="NZ_JALHLF010000002.1"/>
</dbReference>
<comment type="function">
    <text evidence="11">Component of the F(0) channel, it forms part of the peripheral stalk, linking F(1) to F(0). The b'-subunit is a diverged and duplicated form of b found in plants and photosynthetic bacteria.</text>
</comment>
<keyword evidence="6 13" id="KW-1133">Transmembrane helix</keyword>
<dbReference type="CDD" id="cd06503">
    <property type="entry name" value="ATP-synt_Fo_b"/>
    <property type="match status" value="1"/>
</dbReference>
<keyword evidence="8 13" id="KW-0472">Membrane</keyword>
<reference evidence="16" key="1">
    <citation type="submission" date="2022-03" db="EMBL/GenBank/DDBJ databases">
        <title>Identification of a novel bacterium isolated from mangrove sediments.</title>
        <authorList>
            <person name="Pan X."/>
        </authorList>
    </citation>
    <scope>NUCLEOTIDE SEQUENCE</scope>
    <source>
        <strain evidence="16">B1949</strain>
    </source>
</reference>
<feature type="transmembrane region" description="Helical" evidence="13">
    <location>
        <begin position="37"/>
        <end position="57"/>
    </location>
</feature>
<keyword evidence="13" id="KW-1003">Cell membrane</keyword>
<organism evidence="16 17">
    <name type="scientific">Novosphingobium organovorum</name>
    <dbReference type="NCBI Taxonomy" id="2930092"/>
    <lineage>
        <taxon>Bacteria</taxon>
        <taxon>Pseudomonadati</taxon>
        <taxon>Pseudomonadota</taxon>
        <taxon>Alphaproteobacteria</taxon>
        <taxon>Sphingomonadales</taxon>
        <taxon>Sphingomonadaceae</taxon>
        <taxon>Novosphingobium</taxon>
    </lineage>
</organism>
<dbReference type="PANTHER" id="PTHR33445">
    <property type="entry name" value="ATP SYNTHASE SUBUNIT B', CHLOROPLASTIC"/>
    <property type="match status" value="1"/>
</dbReference>
<comment type="similarity">
    <text evidence="1 13 14">Belongs to the ATPase B chain family.</text>
</comment>
<evidence type="ECO:0000256" key="14">
    <source>
        <dbReference type="RuleBase" id="RU003848"/>
    </source>
</evidence>
<evidence type="ECO:0000256" key="4">
    <source>
        <dbReference type="ARBA" id="ARBA00022692"/>
    </source>
</evidence>
<evidence type="ECO:0000256" key="10">
    <source>
        <dbReference type="ARBA" id="ARBA00025198"/>
    </source>
</evidence>
<sequence length="191" mass="19617">MADTATAPVAVEHDGAMAAGGETHAVTEHPEPMLLGFIPPAAVVSSSMLVLLAIALWKGVPKSIGKGLDSQIAGIKAQLEEAKTLRAEAEALRKEYADKIAGAEKDAAAMLDHARNEANAIIAKAEADTADVIVRREKMAQDKIKAAELAAVADLRMQAADAATAAARGLIAGNHSADADKVLVNQAIAGI</sequence>
<evidence type="ECO:0000313" key="16">
    <source>
        <dbReference type="EMBL" id="MCJ2181353.1"/>
    </source>
</evidence>
<gene>
    <name evidence="13" type="primary">atpF</name>
    <name evidence="16" type="ORF">MTR62_01330</name>
</gene>
<dbReference type="InterPro" id="IPR050059">
    <property type="entry name" value="ATP_synthase_B_chain"/>
</dbReference>
<keyword evidence="2 13" id="KW-0813">Transport</keyword>
<proteinExistence type="inferred from homology"/>
<evidence type="ECO:0000256" key="9">
    <source>
        <dbReference type="ARBA" id="ARBA00023310"/>
    </source>
</evidence>
<name>A0ABT0B923_9SPHN</name>
<evidence type="ECO:0000256" key="11">
    <source>
        <dbReference type="ARBA" id="ARBA00025614"/>
    </source>
</evidence>
<comment type="subunit">
    <text evidence="13">F-type ATPases have 2 components, F(1) - the catalytic core - and F(0) - the membrane proton channel. F(1) has five subunits: alpha(3), beta(3), gamma(1), delta(1), epsilon(1). F(0) has three main subunits: a(1), b(2) and c(10-14). The alpha and beta chains form an alternating ring which encloses part of the gamma chain. F(1) is attached to F(0) by a central stalk formed by the gamma and epsilon chains, while a peripheral stalk is formed by the delta and b chains.</text>
</comment>
<protein>
    <recommendedName>
        <fullName evidence="13">ATP synthase subunit b</fullName>
    </recommendedName>
    <alternativeName>
        <fullName evidence="13">ATP synthase F(0) sector subunit b</fullName>
    </alternativeName>
    <alternativeName>
        <fullName evidence="13">ATPase subunit I</fullName>
    </alternativeName>
    <alternativeName>
        <fullName evidence="13">F-type ATPase subunit b</fullName>
        <shortName evidence="13">F-ATPase subunit b</shortName>
    </alternativeName>
</protein>
<evidence type="ECO:0000256" key="13">
    <source>
        <dbReference type="HAMAP-Rule" id="MF_01398"/>
    </source>
</evidence>
<comment type="caution">
    <text evidence="16">The sequence shown here is derived from an EMBL/GenBank/DDBJ whole genome shotgun (WGS) entry which is preliminary data.</text>
</comment>
<keyword evidence="9 13" id="KW-0066">ATP synthesis</keyword>
<evidence type="ECO:0000256" key="8">
    <source>
        <dbReference type="ARBA" id="ARBA00023136"/>
    </source>
</evidence>
<keyword evidence="15" id="KW-0175">Coiled coil</keyword>
<keyword evidence="17" id="KW-1185">Reference proteome</keyword>
<dbReference type="Proteomes" id="UP001162881">
    <property type="component" value="Unassembled WGS sequence"/>
</dbReference>
<comment type="subcellular location">
    <subcellularLocation>
        <location evidence="13">Cell membrane</location>
        <topology evidence="13">Single-pass membrane protein</topology>
    </subcellularLocation>
    <subcellularLocation>
        <location evidence="12">Endomembrane system</location>
        <topology evidence="12">Single-pass membrane protein</topology>
    </subcellularLocation>
</comment>
<comment type="function">
    <text evidence="10 13">F(1)F(0) ATP synthase produces ATP from ADP in the presence of a proton or sodium gradient. F-type ATPases consist of two structural domains, F(1) containing the extramembraneous catalytic core and F(0) containing the membrane proton channel, linked together by a central stalk and a peripheral stalk. During catalysis, ATP synthesis in the catalytic domain of F(1) is coupled via a rotary mechanism of the central stalk subunits to proton translocation.</text>
</comment>
<evidence type="ECO:0000313" key="17">
    <source>
        <dbReference type="Proteomes" id="UP001162881"/>
    </source>
</evidence>
<dbReference type="Pfam" id="PF00430">
    <property type="entry name" value="ATP-synt_B"/>
    <property type="match status" value="1"/>
</dbReference>
<evidence type="ECO:0000256" key="12">
    <source>
        <dbReference type="ARBA" id="ARBA00037847"/>
    </source>
</evidence>
<keyword evidence="5 13" id="KW-0375">Hydrogen ion transport</keyword>
<evidence type="ECO:0000256" key="2">
    <source>
        <dbReference type="ARBA" id="ARBA00022448"/>
    </source>
</evidence>
<evidence type="ECO:0000256" key="15">
    <source>
        <dbReference type="SAM" id="Coils"/>
    </source>
</evidence>
<evidence type="ECO:0000256" key="7">
    <source>
        <dbReference type="ARBA" id="ARBA00023065"/>
    </source>
</evidence>
<dbReference type="HAMAP" id="MF_01398">
    <property type="entry name" value="ATP_synth_b_bprime"/>
    <property type="match status" value="1"/>
</dbReference>
<evidence type="ECO:0000256" key="1">
    <source>
        <dbReference type="ARBA" id="ARBA00005513"/>
    </source>
</evidence>
<feature type="coiled-coil region" evidence="15">
    <location>
        <begin position="72"/>
        <end position="106"/>
    </location>
</feature>
<dbReference type="PANTHER" id="PTHR33445:SF1">
    <property type="entry name" value="ATP SYNTHASE SUBUNIT B"/>
    <property type="match status" value="1"/>
</dbReference>
<accession>A0ABT0B923</accession>
<keyword evidence="7 13" id="KW-0406">Ion transport</keyword>
<keyword evidence="4 13" id="KW-0812">Transmembrane</keyword>
<evidence type="ECO:0000256" key="3">
    <source>
        <dbReference type="ARBA" id="ARBA00022547"/>
    </source>
</evidence>
<dbReference type="EMBL" id="JALHLF010000002">
    <property type="protein sequence ID" value="MCJ2181353.1"/>
    <property type="molecule type" value="Genomic_DNA"/>
</dbReference>
<evidence type="ECO:0000256" key="6">
    <source>
        <dbReference type="ARBA" id="ARBA00022989"/>
    </source>
</evidence>